<gene>
    <name evidence="1" type="ORF">E2C01_028536</name>
</gene>
<protein>
    <submittedName>
        <fullName evidence="1">Uncharacterized protein</fullName>
    </submittedName>
</protein>
<reference evidence="1 2" key="1">
    <citation type="submission" date="2019-05" db="EMBL/GenBank/DDBJ databases">
        <title>Another draft genome of Portunus trituberculatus and its Hox gene families provides insights of decapod evolution.</title>
        <authorList>
            <person name="Jeong J.-H."/>
            <person name="Song I."/>
            <person name="Kim S."/>
            <person name="Choi T."/>
            <person name="Kim D."/>
            <person name="Ryu S."/>
            <person name="Kim W."/>
        </authorList>
    </citation>
    <scope>NUCLEOTIDE SEQUENCE [LARGE SCALE GENOMIC DNA]</scope>
    <source>
        <tissue evidence="1">Muscle</tissue>
    </source>
</reference>
<evidence type="ECO:0000313" key="2">
    <source>
        <dbReference type="Proteomes" id="UP000324222"/>
    </source>
</evidence>
<dbReference type="EMBL" id="VSRR010003204">
    <property type="protein sequence ID" value="MPC35122.1"/>
    <property type="molecule type" value="Genomic_DNA"/>
</dbReference>
<dbReference type="AlphaFoldDB" id="A0A5B7ELT2"/>
<proteinExistence type="predicted"/>
<name>A0A5B7ELT2_PORTR</name>
<organism evidence="1 2">
    <name type="scientific">Portunus trituberculatus</name>
    <name type="common">Swimming crab</name>
    <name type="synonym">Neptunus trituberculatus</name>
    <dbReference type="NCBI Taxonomy" id="210409"/>
    <lineage>
        <taxon>Eukaryota</taxon>
        <taxon>Metazoa</taxon>
        <taxon>Ecdysozoa</taxon>
        <taxon>Arthropoda</taxon>
        <taxon>Crustacea</taxon>
        <taxon>Multicrustacea</taxon>
        <taxon>Malacostraca</taxon>
        <taxon>Eumalacostraca</taxon>
        <taxon>Eucarida</taxon>
        <taxon>Decapoda</taxon>
        <taxon>Pleocyemata</taxon>
        <taxon>Brachyura</taxon>
        <taxon>Eubrachyura</taxon>
        <taxon>Portunoidea</taxon>
        <taxon>Portunidae</taxon>
        <taxon>Portuninae</taxon>
        <taxon>Portunus</taxon>
    </lineage>
</organism>
<comment type="caution">
    <text evidence="1">The sequence shown here is derived from an EMBL/GenBank/DDBJ whole genome shotgun (WGS) entry which is preliminary data.</text>
</comment>
<sequence length="85" mass="9101">MVSSDASSSLTSSKPAPPTSFITVSCHPHCKGCVVFMSTVASLYAPLPSHLRLLWCPYPVFLESATTTTTQDIVRVVALAVMATW</sequence>
<dbReference type="Proteomes" id="UP000324222">
    <property type="component" value="Unassembled WGS sequence"/>
</dbReference>
<evidence type="ECO:0000313" key="1">
    <source>
        <dbReference type="EMBL" id="MPC35122.1"/>
    </source>
</evidence>
<keyword evidence="2" id="KW-1185">Reference proteome</keyword>
<accession>A0A5B7ELT2</accession>